<evidence type="ECO:0000256" key="6">
    <source>
        <dbReference type="ARBA" id="ARBA00023242"/>
    </source>
</evidence>
<feature type="compositionally biased region" description="Basic and acidic residues" evidence="8">
    <location>
        <begin position="324"/>
        <end position="365"/>
    </location>
</feature>
<dbReference type="PANTHER" id="PTHR12801">
    <property type="entry name" value="RNA EXONUCLEASE REXO1 / RECO3 FAMILY MEMBER-RELATED"/>
    <property type="match status" value="1"/>
</dbReference>
<feature type="compositionally biased region" description="Basic and acidic residues" evidence="8">
    <location>
        <begin position="441"/>
        <end position="461"/>
    </location>
</feature>
<feature type="region of interest" description="Disordered" evidence="8">
    <location>
        <begin position="609"/>
        <end position="628"/>
    </location>
</feature>
<keyword evidence="4" id="KW-0378">Hydrolase</keyword>
<dbReference type="InterPro" id="IPR047021">
    <property type="entry name" value="REXO1/3/4-like"/>
</dbReference>
<keyword evidence="7" id="KW-0863">Zinc-finger</keyword>
<dbReference type="PROSITE" id="PS50103">
    <property type="entry name" value="ZF_C3H1"/>
    <property type="match status" value="1"/>
</dbReference>
<keyword evidence="10" id="KW-1185">Reference proteome</keyword>
<dbReference type="GO" id="GO:0008270">
    <property type="term" value="F:zinc ion binding"/>
    <property type="evidence" value="ECO:0007669"/>
    <property type="project" value="UniProtKB-KW"/>
</dbReference>
<dbReference type="GO" id="GO:0004527">
    <property type="term" value="F:exonuclease activity"/>
    <property type="evidence" value="ECO:0007669"/>
    <property type="project" value="UniProtKB-KW"/>
</dbReference>
<feature type="region of interest" description="Disordered" evidence="8">
    <location>
        <begin position="169"/>
        <end position="220"/>
    </location>
</feature>
<dbReference type="InterPro" id="IPR000571">
    <property type="entry name" value="Znf_CCCH"/>
</dbReference>
<feature type="region of interest" description="Disordered" evidence="8">
    <location>
        <begin position="53"/>
        <end position="137"/>
    </location>
</feature>
<feature type="compositionally biased region" description="Basic and acidic residues" evidence="8">
    <location>
        <begin position="108"/>
        <end position="133"/>
    </location>
</feature>
<evidence type="ECO:0000256" key="3">
    <source>
        <dbReference type="ARBA" id="ARBA00022722"/>
    </source>
</evidence>
<evidence type="ECO:0000313" key="10">
    <source>
        <dbReference type="Proteomes" id="UP000515163"/>
    </source>
</evidence>
<feature type="compositionally biased region" description="Basic and acidic residues" evidence="8">
    <location>
        <begin position="398"/>
        <end position="416"/>
    </location>
</feature>
<feature type="compositionally biased region" description="Polar residues" evidence="8">
    <location>
        <begin position="462"/>
        <end position="473"/>
    </location>
</feature>
<accession>A0A6P8HE05</accession>
<dbReference type="OrthoDB" id="6021713at2759"/>
<name>A0A6P8HE05_ACTTE</name>
<dbReference type="InterPro" id="IPR012337">
    <property type="entry name" value="RNaseH-like_sf"/>
</dbReference>
<protein>
    <submittedName>
        <fullName evidence="11">RNA exonuclease 1 homolog</fullName>
    </submittedName>
</protein>
<feature type="compositionally biased region" description="Low complexity" evidence="8">
    <location>
        <begin position="587"/>
        <end position="597"/>
    </location>
</feature>
<feature type="zinc finger region" description="C3H1-type" evidence="7">
    <location>
        <begin position="7"/>
        <end position="33"/>
    </location>
</feature>
<dbReference type="Pfam" id="PF15870">
    <property type="entry name" value="EloA-BP1"/>
    <property type="match status" value="1"/>
</dbReference>
<feature type="compositionally biased region" description="Basic and acidic residues" evidence="8">
    <location>
        <begin position="502"/>
        <end position="517"/>
    </location>
</feature>
<evidence type="ECO:0000256" key="2">
    <source>
        <dbReference type="ARBA" id="ARBA00006357"/>
    </source>
</evidence>
<evidence type="ECO:0000256" key="8">
    <source>
        <dbReference type="SAM" id="MobiDB-lite"/>
    </source>
</evidence>
<dbReference type="PANTHER" id="PTHR12801:SF115">
    <property type="entry name" value="FI18136P1-RELATED"/>
    <property type="match status" value="1"/>
</dbReference>
<dbReference type="KEGG" id="aten:116290941"/>
<dbReference type="FunFam" id="3.30.420.10:FF:000019">
    <property type="entry name" value="RNA exonuclease NEF-sp"/>
    <property type="match status" value="1"/>
</dbReference>
<dbReference type="SMART" id="SM00479">
    <property type="entry name" value="EXOIII"/>
    <property type="match status" value="1"/>
</dbReference>
<dbReference type="CDD" id="cd06145">
    <property type="entry name" value="REX1_like"/>
    <property type="match status" value="1"/>
</dbReference>
<dbReference type="GeneID" id="116290941"/>
<feature type="compositionally biased region" description="Basic and acidic residues" evidence="8">
    <location>
        <begin position="277"/>
        <end position="296"/>
    </location>
</feature>
<dbReference type="InterPro" id="IPR031736">
    <property type="entry name" value="REXO1-like_dom"/>
</dbReference>
<dbReference type="SUPFAM" id="SSF53098">
    <property type="entry name" value="Ribonuclease H-like"/>
    <property type="match status" value="1"/>
</dbReference>
<feature type="compositionally biased region" description="Polar residues" evidence="8">
    <location>
        <begin position="53"/>
        <end position="68"/>
    </location>
</feature>
<dbReference type="RefSeq" id="XP_031553926.1">
    <property type="nucleotide sequence ID" value="XM_031698066.1"/>
</dbReference>
<feature type="compositionally biased region" description="Low complexity" evidence="8">
    <location>
        <begin position="91"/>
        <end position="102"/>
    </location>
</feature>
<feature type="compositionally biased region" description="Basic and acidic residues" evidence="8">
    <location>
        <begin position="192"/>
        <end position="218"/>
    </location>
</feature>
<dbReference type="GO" id="GO:0005634">
    <property type="term" value="C:nucleus"/>
    <property type="evidence" value="ECO:0007669"/>
    <property type="project" value="UniProtKB-SubCell"/>
</dbReference>
<evidence type="ECO:0000313" key="11">
    <source>
        <dbReference type="RefSeq" id="XP_031553926.1"/>
    </source>
</evidence>
<dbReference type="InterPro" id="IPR013520">
    <property type="entry name" value="Ribonucl_H"/>
</dbReference>
<comment type="similarity">
    <text evidence="2">Belongs to the REXO1/REXO3 family.</text>
</comment>
<dbReference type="InterPro" id="IPR036397">
    <property type="entry name" value="RNaseH_sf"/>
</dbReference>
<evidence type="ECO:0000256" key="1">
    <source>
        <dbReference type="ARBA" id="ARBA00004123"/>
    </source>
</evidence>
<dbReference type="GO" id="GO:0003676">
    <property type="term" value="F:nucleic acid binding"/>
    <property type="evidence" value="ECO:0007669"/>
    <property type="project" value="InterPro"/>
</dbReference>
<evidence type="ECO:0000256" key="5">
    <source>
        <dbReference type="ARBA" id="ARBA00022839"/>
    </source>
</evidence>
<keyword evidence="7" id="KW-0862">Zinc</keyword>
<dbReference type="InParanoid" id="A0A6P8HE05"/>
<feature type="compositionally biased region" description="Low complexity" evidence="8">
    <location>
        <begin position="531"/>
        <end position="542"/>
    </location>
</feature>
<evidence type="ECO:0000256" key="4">
    <source>
        <dbReference type="ARBA" id="ARBA00022801"/>
    </source>
</evidence>
<keyword evidence="7" id="KW-0479">Metal-binding</keyword>
<dbReference type="AlphaFoldDB" id="A0A6P8HE05"/>
<feature type="region of interest" description="Disordered" evidence="8">
    <location>
        <begin position="272"/>
        <end position="602"/>
    </location>
</feature>
<dbReference type="Gene3D" id="3.30.420.10">
    <property type="entry name" value="Ribonuclease H-like superfamily/Ribonuclease H"/>
    <property type="match status" value="1"/>
</dbReference>
<keyword evidence="3" id="KW-0540">Nuclease</keyword>
<reference evidence="11" key="1">
    <citation type="submission" date="2025-08" db="UniProtKB">
        <authorList>
            <consortium name="RefSeq"/>
        </authorList>
    </citation>
    <scope>IDENTIFICATION</scope>
    <source>
        <tissue evidence="11">Tentacle</tissue>
    </source>
</reference>
<keyword evidence="6" id="KW-0539">Nucleus</keyword>
<sequence length="1046" mass="117225">MFSSGGYFRSVNCPFFVHGLCHRPYCHFRHAKPGHGSTTKNAVVKSCLKSKVNTTGTKCGTEGTSSSKSLKRSTNEESVTKSSPDPKPIVQAQNNATKTNTNSLTNIKDADEPPQSKELPSSKEESEKKDLPRNSKKIPSFLDSLEKIEQAVNEASESLLIHNNAKVLSCSASNNPKDSKRLSKNQSLVSTEKNDQATKEDSNNKIENKGEEIARDLQSEECQDINISTDSNKSAKCSGIDEISVSKDRELKITDNELEKLVKVDAKKISMDSSWKGIEDVSRETPPDGKSKDQKIESTVLGKKRKSSNINNMEMKKAKIKKQNSHEDSAKLERKGSSSDSKDASKTEKTHIPTSNKRDNCDRKHSTLKQKQKTNPELKVVDLDFFSSPKKVKLSKTYSKEKTKSKKEPSKEERKAQNCQSQLKTLRRNSDSKRSMKQKLKQNESKEKIYSRKSKVHDNITKDTSVPLTTSLFESDDEVRFSSDSLSGSESDTDPVDSSTEMLREIFDNYDPQRDLRNPSSNTKKVKESSSRSSRMPSTSSTPEKEMQQKAVDLPGLGKKQRVAHTASYLVQRKSSNINPIRRVPKTTASSSSASSTQDQSKEYNLLQGKKRVAHQPRPASQSSLPRPRIPIEYGAKVPQSFRQRYLDKIVDEHLRLSALEQEAFDKAVEEERGLYNRSTRRHMYLNLCINAIKNLRSQPTPEHQPESTQPNTATATVSTRRVSATAIDSQSPKKIDVDHLTEEMFYNLLFPYILTEEELVENGFPRSSLTTPGKVTFKSRKPKTTPSKDPNRRICCRCGTPYTVLEDGTYFRPEECVYHVGRLLKRRIAGEVTTTYSCCGGDGSTPGCAVGKVHVSEGKDATEGFMTTIVSPLAGNQKKVFAVDCEMCYTVAGLELTRATVVDWKLEKIYDTFVKPDNPVLDYNTRFSGVTEECLRGVKTSIREVQAVLLSIIHRDSILVGHSLESDLLALKLVHSKVVDTSVVFPHRLGPPYKRALRTLTAEFLKQIIQDDEAGHDSHEDAKASLELMLYKAKEDLKKKERNKK</sequence>
<evidence type="ECO:0000256" key="7">
    <source>
        <dbReference type="PROSITE-ProRule" id="PRU00723"/>
    </source>
</evidence>
<proteinExistence type="inferred from homology"/>
<gene>
    <name evidence="11" type="primary">LOC116290941</name>
</gene>
<organism evidence="10 11">
    <name type="scientific">Actinia tenebrosa</name>
    <name type="common">Australian red waratah sea anemone</name>
    <dbReference type="NCBI Taxonomy" id="6105"/>
    <lineage>
        <taxon>Eukaryota</taxon>
        <taxon>Metazoa</taxon>
        <taxon>Cnidaria</taxon>
        <taxon>Anthozoa</taxon>
        <taxon>Hexacorallia</taxon>
        <taxon>Actiniaria</taxon>
        <taxon>Actiniidae</taxon>
        <taxon>Actinia</taxon>
    </lineage>
</organism>
<keyword evidence="5 11" id="KW-0269">Exonuclease</keyword>
<feature type="domain" description="C3H1-type" evidence="9">
    <location>
        <begin position="7"/>
        <end position="33"/>
    </location>
</feature>
<dbReference type="Proteomes" id="UP000515163">
    <property type="component" value="Unplaced"/>
</dbReference>
<dbReference type="InterPro" id="IPR034922">
    <property type="entry name" value="REX1-like_exo"/>
</dbReference>
<evidence type="ECO:0000259" key="9">
    <source>
        <dbReference type="PROSITE" id="PS50103"/>
    </source>
</evidence>
<comment type="subcellular location">
    <subcellularLocation>
        <location evidence="1">Nucleus</location>
    </subcellularLocation>
</comment>